<dbReference type="GO" id="GO:0005507">
    <property type="term" value="F:copper ion binding"/>
    <property type="evidence" value="ECO:0007669"/>
    <property type="project" value="TreeGrafter"/>
</dbReference>
<evidence type="ECO:0000256" key="4">
    <source>
        <dbReference type="ARBA" id="ARBA00022679"/>
    </source>
</evidence>
<dbReference type="CDD" id="cd16833">
    <property type="entry name" value="YfiH"/>
    <property type="match status" value="1"/>
</dbReference>
<keyword evidence="6" id="KW-0378">Hydrolase</keyword>
<organism evidence="12 13">
    <name type="scientific">Psychromicrobium silvestre</name>
    <dbReference type="NCBI Taxonomy" id="1645614"/>
    <lineage>
        <taxon>Bacteria</taxon>
        <taxon>Bacillati</taxon>
        <taxon>Actinomycetota</taxon>
        <taxon>Actinomycetes</taxon>
        <taxon>Micrococcales</taxon>
        <taxon>Micrococcaceae</taxon>
        <taxon>Psychromicrobium</taxon>
    </lineage>
</organism>
<dbReference type="InterPro" id="IPR003730">
    <property type="entry name" value="Cu_polyphenol_OxRdtase"/>
</dbReference>
<evidence type="ECO:0000313" key="13">
    <source>
        <dbReference type="Proteomes" id="UP000521748"/>
    </source>
</evidence>
<dbReference type="Proteomes" id="UP000521748">
    <property type="component" value="Unassembled WGS sequence"/>
</dbReference>
<dbReference type="Pfam" id="PF02578">
    <property type="entry name" value="Cu-oxidase_4"/>
    <property type="match status" value="1"/>
</dbReference>
<keyword evidence="4" id="KW-0808">Transferase</keyword>
<dbReference type="InterPro" id="IPR038371">
    <property type="entry name" value="Cu_polyphenol_OxRdtase_sf"/>
</dbReference>
<keyword evidence="7" id="KW-0862">Zinc</keyword>
<protein>
    <recommendedName>
        <fullName evidence="14">Purine nucleoside phosphorylase</fullName>
    </recommendedName>
</protein>
<dbReference type="RefSeq" id="WP_343046211.1">
    <property type="nucleotide sequence ID" value="NZ_JACBYQ010000001.1"/>
</dbReference>
<evidence type="ECO:0000313" key="12">
    <source>
        <dbReference type="EMBL" id="NYE93973.1"/>
    </source>
</evidence>
<dbReference type="AlphaFoldDB" id="A0A7Y9LR08"/>
<dbReference type="PANTHER" id="PTHR30616">
    <property type="entry name" value="UNCHARACTERIZED PROTEIN YFIH"/>
    <property type="match status" value="1"/>
</dbReference>
<evidence type="ECO:0000256" key="3">
    <source>
        <dbReference type="ARBA" id="ARBA00007353"/>
    </source>
</evidence>
<dbReference type="SUPFAM" id="SSF64438">
    <property type="entry name" value="CNF1/YfiH-like putative cysteine hydrolases"/>
    <property type="match status" value="1"/>
</dbReference>
<keyword evidence="5" id="KW-0479">Metal-binding</keyword>
<gene>
    <name evidence="12" type="ORF">FHU41_000194</name>
</gene>
<dbReference type="PANTHER" id="PTHR30616:SF2">
    <property type="entry name" value="PURINE NUCLEOSIDE PHOSPHORYLASE LACC1"/>
    <property type="match status" value="1"/>
</dbReference>
<name>A0A7Y9LR08_9MICC</name>
<dbReference type="GO" id="GO:0016787">
    <property type="term" value="F:hydrolase activity"/>
    <property type="evidence" value="ECO:0007669"/>
    <property type="project" value="UniProtKB-KW"/>
</dbReference>
<dbReference type="GO" id="GO:0017061">
    <property type="term" value="F:S-methyl-5-thioadenosine phosphorylase activity"/>
    <property type="evidence" value="ECO:0007669"/>
    <property type="project" value="UniProtKB-EC"/>
</dbReference>
<evidence type="ECO:0000256" key="11">
    <source>
        <dbReference type="ARBA" id="ARBA00049893"/>
    </source>
</evidence>
<evidence type="ECO:0000256" key="5">
    <source>
        <dbReference type="ARBA" id="ARBA00022723"/>
    </source>
</evidence>
<evidence type="ECO:0000256" key="8">
    <source>
        <dbReference type="ARBA" id="ARBA00023008"/>
    </source>
</evidence>
<evidence type="ECO:0000256" key="9">
    <source>
        <dbReference type="ARBA" id="ARBA00047989"/>
    </source>
</evidence>
<evidence type="ECO:0000256" key="7">
    <source>
        <dbReference type="ARBA" id="ARBA00022833"/>
    </source>
</evidence>
<keyword evidence="13" id="KW-1185">Reference proteome</keyword>
<proteinExistence type="inferred from homology"/>
<comment type="catalytic activity">
    <reaction evidence="11">
        <text>S-methyl-5'-thioadenosine + phosphate = 5-(methylsulfanyl)-alpha-D-ribose 1-phosphate + adenine</text>
        <dbReference type="Rhea" id="RHEA:11852"/>
        <dbReference type="ChEBI" id="CHEBI:16708"/>
        <dbReference type="ChEBI" id="CHEBI:17509"/>
        <dbReference type="ChEBI" id="CHEBI:43474"/>
        <dbReference type="ChEBI" id="CHEBI:58533"/>
        <dbReference type="EC" id="2.4.2.28"/>
    </reaction>
    <physiologicalReaction direction="left-to-right" evidence="11">
        <dbReference type="Rhea" id="RHEA:11853"/>
    </physiologicalReaction>
</comment>
<comment type="catalytic activity">
    <reaction evidence="9">
        <text>adenosine + H2O + H(+) = inosine + NH4(+)</text>
        <dbReference type="Rhea" id="RHEA:24408"/>
        <dbReference type="ChEBI" id="CHEBI:15377"/>
        <dbReference type="ChEBI" id="CHEBI:15378"/>
        <dbReference type="ChEBI" id="CHEBI:16335"/>
        <dbReference type="ChEBI" id="CHEBI:17596"/>
        <dbReference type="ChEBI" id="CHEBI:28938"/>
        <dbReference type="EC" id="3.5.4.4"/>
    </reaction>
    <physiologicalReaction direction="left-to-right" evidence="9">
        <dbReference type="Rhea" id="RHEA:24409"/>
    </physiologicalReaction>
</comment>
<evidence type="ECO:0000256" key="10">
    <source>
        <dbReference type="ARBA" id="ARBA00048968"/>
    </source>
</evidence>
<comment type="catalytic activity">
    <reaction evidence="1">
        <text>inosine + phosphate = alpha-D-ribose 1-phosphate + hypoxanthine</text>
        <dbReference type="Rhea" id="RHEA:27646"/>
        <dbReference type="ChEBI" id="CHEBI:17368"/>
        <dbReference type="ChEBI" id="CHEBI:17596"/>
        <dbReference type="ChEBI" id="CHEBI:43474"/>
        <dbReference type="ChEBI" id="CHEBI:57720"/>
        <dbReference type="EC" id="2.4.2.1"/>
    </reaction>
    <physiologicalReaction direction="left-to-right" evidence="1">
        <dbReference type="Rhea" id="RHEA:27647"/>
    </physiologicalReaction>
</comment>
<evidence type="ECO:0000256" key="2">
    <source>
        <dbReference type="ARBA" id="ARBA00003215"/>
    </source>
</evidence>
<comment type="similarity">
    <text evidence="3">Belongs to the purine nucleoside phosphorylase YfiH/LACC1 family.</text>
</comment>
<comment type="catalytic activity">
    <reaction evidence="10">
        <text>adenosine + phosphate = alpha-D-ribose 1-phosphate + adenine</text>
        <dbReference type="Rhea" id="RHEA:27642"/>
        <dbReference type="ChEBI" id="CHEBI:16335"/>
        <dbReference type="ChEBI" id="CHEBI:16708"/>
        <dbReference type="ChEBI" id="CHEBI:43474"/>
        <dbReference type="ChEBI" id="CHEBI:57720"/>
        <dbReference type="EC" id="2.4.2.1"/>
    </reaction>
    <physiologicalReaction direction="left-to-right" evidence="10">
        <dbReference type="Rhea" id="RHEA:27643"/>
    </physiologicalReaction>
</comment>
<dbReference type="Gene3D" id="3.60.140.10">
    <property type="entry name" value="CNF1/YfiH-like putative cysteine hydrolases"/>
    <property type="match status" value="1"/>
</dbReference>
<accession>A0A7Y9LR08</accession>
<sequence length="229" mass="24180">MRPGWGVAFTDTGAGSLSVSLPAGSAALQHRAALRSTLGLAQDFQFMTQVHGREVLTVESQGEQPTADGLVSTTLPLAVMVADCLPVLMLAEGDDSILTAAVHAGRQGVAKGILPHAVERLRQRGAERVEVWIGPSICGACYEVPEEMRAELATTIPEAFSETSWGTPALNLRAAATAQLRGIGVTVHQVEACTLEEPTLYSHRASQQQGRPEGRFAGLIFPMQKVGAA</sequence>
<keyword evidence="8" id="KW-0186">Copper</keyword>
<comment type="function">
    <text evidence="2">Purine nucleoside enzyme that catalyzes the phosphorolysis of adenosine and inosine nucleosides, yielding D-ribose 1-phosphate and the respective free bases, adenine and hypoxanthine. Also catalyzes the phosphorolysis of S-methyl-5'-thioadenosine into adenine and S-methyl-5-thio-alpha-D-ribose 1-phosphate. Also has adenosine deaminase activity.</text>
</comment>
<dbReference type="InterPro" id="IPR011324">
    <property type="entry name" value="Cytotoxic_necrot_fac-like_cat"/>
</dbReference>
<evidence type="ECO:0000256" key="1">
    <source>
        <dbReference type="ARBA" id="ARBA00000553"/>
    </source>
</evidence>
<evidence type="ECO:0008006" key="14">
    <source>
        <dbReference type="Google" id="ProtNLM"/>
    </source>
</evidence>
<comment type="caution">
    <text evidence="12">The sequence shown here is derived from an EMBL/GenBank/DDBJ whole genome shotgun (WGS) entry which is preliminary data.</text>
</comment>
<dbReference type="EMBL" id="JACBYQ010000001">
    <property type="protein sequence ID" value="NYE93973.1"/>
    <property type="molecule type" value="Genomic_DNA"/>
</dbReference>
<evidence type="ECO:0000256" key="6">
    <source>
        <dbReference type="ARBA" id="ARBA00022801"/>
    </source>
</evidence>
<reference evidence="12 13" key="1">
    <citation type="submission" date="2020-07" db="EMBL/GenBank/DDBJ databases">
        <title>Sequencing the genomes of 1000 actinobacteria strains.</title>
        <authorList>
            <person name="Klenk H.-P."/>
        </authorList>
    </citation>
    <scope>NUCLEOTIDE SEQUENCE [LARGE SCALE GENOMIC DNA]</scope>
    <source>
        <strain evidence="12 13">DSM 102047</strain>
    </source>
</reference>